<dbReference type="InterPro" id="IPR001623">
    <property type="entry name" value="DnaJ_domain"/>
</dbReference>
<dbReference type="AlphaFoldDB" id="A0A182P8E1"/>
<organism evidence="7 8">
    <name type="scientific">Anopheles epiroticus</name>
    <dbReference type="NCBI Taxonomy" id="199890"/>
    <lineage>
        <taxon>Eukaryota</taxon>
        <taxon>Metazoa</taxon>
        <taxon>Ecdysozoa</taxon>
        <taxon>Arthropoda</taxon>
        <taxon>Hexapoda</taxon>
        <taxon>Insecta</taxon>
        <taxon>Pterygota</taxon>
        <taxon>Neoptera</taxon>
        <taxon>Endopterygota</taxon>
        <taxon>Diptera</taxon>
        <taxon>Nematocera</taxon>
        <taxon>Culicoidea</taxon>
        <taxon>Culicidae</taxon>
        <taxon>Anophelinae</taxon>
        <taxon>Anopheles</taxon>
    </lineage>
</organism>
<dbReference type="PANTHER" id="PTHR45255">
    <property type="entry name" value="DNAJ HOMOLOG SUBFAMILY C MEMBER 24"/>
    <property type="match status" value="1"/>
</dbReference>
<evidence type="ECO:0000256" key="4">
    <source>
        <dbReference type="ARBA" id="ARBA00023004"/>
    </source>
</evidence>
<dbReference type="Pfam" id="PF00226">
    <property type="entry name" value="DnaJ"/>
    <property type="match status" value="1"/>
</dbReference>
<dbReference type="CDD" id="cd06257">
    <property type="entry name" value="DnaJ"/>
    <property type="match status" value="1"/>
</dbReference>
<dbReference type="Pfam" id="PF05207">
    <property type="entry name" value="Zn_ribbon_CSL"/>
    <property type="match status" value="1"/>
</dbReference>
<dbReference type="SUPFAM" id="SSF46565">
    <property type="entry name" value="Chaperone J-domain"/>
    <property type="match status" value="1"/>
</dbReference>
<reference evidence="8" key="1">
    <citation type="submission" date="2013-03" db="EMBL/GenBank/DDBJ databases">
        <title>The Genome Sequence of Anopheles epiroticus epiroticus2.</title>
        <authorList>
            <consortium name="The Broad Institute Genomics Platform"/>
            <person name="Neafsey D.E."/>
            <person name="Howell P."/>
            <person name="Walker B."/>
            <person name="Young S.K."/>
            <person name="Zeng Q."/>
            <person name="Gargeya S."/>
            <person name="Fitzgerald M."/>
            <person name="Haas B."/>
            <person name="Abouelleil A."/>
            <person name="Allen A.W."/>
            <person name="Alvarado L."/>
            <person name="Arachchi H.M."/>
            <person name="Berlin A.M."/>
            <person name="Chapman S.B."/>
            <person name="Gainer-Dewar J."/>
            <person name="Goldberg J."/>
            <person name="Griggs A."/>
            <person name="Gujja S."/>
            <person name="Hansen M."/>
            <person name="Howarth C."/>
            <person name="Imamovic A."/>
            <person name="Ireland A."/>
            <person name="Larimer J."/>
            <person name="McCowan C."/>
            <person name="Murphy C."/>
            <person name="Pearson M."/>
            <person name="Poon T.W."/>
            <person name="Priest M."/>
            <person name="Roberts A."/>
            <person name="Saif S."/>
            <person name="Shea T."/>
            <person name="Sisk P."/>
            <person name="Sykes S."/>
            <person name="Wortman J."/>
            <person name="Nusbaum C."/>
            <person name="Birren B."/>
        </authorList>
    </citation>
    <scope>NUCLEOTIDE SEQUENCE [LARGE SCALE GENOMIC DNA]</scope>
    <source>
        <strain evidence="8">Epiroticus2</strain>
    </source>
</reference>
<keyword evidence="4" id="KW-0408">Iron</keyword>
<evidence type="ECO:0000256" key="2">
    <source>
        <dbReference type="ARBA" id="ARBA00022723"/>
    </source>
</evidence>
<evidence type="ECO:0000256" key="3">
    <source>
        <dbReference type="ARBA" id="ARBA00022833"/>
    </source>
</evidence>
<dbReference type="PANTHER" id="PTHR45255:SF1">
    <property type="entry name" value="DNAJ HOMOLOG SUBFAMILY C MEMBER 24"/>
    <property type="match status" value="1"/>
</dbReference>
<proteinExistence type="inferred from homology"/>
<dbReference type="STRING" id="199890.A0A182P8E1"/>
<dbReference type="InterPro" id="IPR036671">
    <property type="entry name" value="DPH_MB_sf"/>
</dbReference>
<dbReference type="SUPFAM" id="SSF144217">
    <property type="entry name" value="CSL zinc finger"/>
    <property type="match status" value="1"/>
</dbReference>
<keyword evidence="3" id="KW-0862">Zinc</keyword>
<feature type="domain" description="J" evidence="5">
    <location>
        <begin position="14"/>
        <end position="89"/>
    </location>
</feature>
<dbReference type="GO" id="GO:0001671">
    <property type="term" value="F:ATPase activator activity"/>
    <property type="evidence" value="ECO:0007669"/>
    <property type="project" value="TreeGrafter"/>
</dbReference>
<dbReference type="SMART" id="SM00271">
    <property type="entry name" value="DnaJ"/>
    <property type="match status" value="1"/>
</dbReference>
<dbReference type="PROSITE" id="PS50076">
    <property type="entry name" value="DNAJ_2"/>
    <property type="match status" value="1"/>
</dbReference>
<keyword evidence="8" id="KW-1185">Reference proteome</keyword>
<dbReference type="InterPro" id="IPR007872">
    <property type="entry name" value="DPH_MB_dom"/>
</dbReference>
<comment type="similarity">
    <text evidence="1">Belongs to the DPH4 family.</text>
</comment>
<sequence>MSSQAVGTRQQNASYYDVLQVSRTATTEEIRRSYQTLALQYHPDKRKVTERESTTADGGKSADHLFICIDEAWKTLRDDRLRRIYDAELMQRSGEYFVNEVLTRADFEWDAEGSCFMHTCRCGGYYILPEEEPTAEQMYVSCDECSLVVQVNAGQ</sequence>
<dbReference type="Gene3D" id="1.10.287.110">
    <property type="entry name" value="DnaJ domain"/>
    <property type="match status" value="1"/>
</dbReference>
<dbReference type="PROSITE" id="PS51074">
    <property type="entry name" value="DPH_MB"/>
    <property type="match status" value="1"/>
</dbReference>
<dbReference type="InterPro" id="IPR036869">
    <property type="entry name" value="J_dom_sf"/>
</dbReference>
<dbReference type="EnsemblMetazoa" id="AEPI003194-RA">
    <property type="protein sequence ID" value="AEPI003194-PA"/>
    <property type="gene ID" value="AEPI003194"/>
</dbReference>
<evidence type="ECO:0000313" key="8">
    <source>
        <dbReference type="Proteomes" id="UP000075885"/>
    </source>
</evidence>
<evidence type="ECO:0000313" key="7">
    <source>
        <dbReference type="EnsemblMetazoa" id="AEPI003194-PA"/>
    </source>
</evidence>
<feature type="domain" description="DPH-type MB" evidence="6">
    <location>
        <begin position="98"/>
        <end position="154"/>
    </location>
</feature>
<dbReference type="VEuPathDB" id="VectorBase:AEPI003194"/>
<keyword evidence="2" id="KW-0479">Metal-binding</keyword>
<evidence type="ECO:0000256" key="1">
    <source>
        <dbReference type="ARBA" id="ARBA00006169"/>
    </source>
</evidence>
<name>A0A182P8E1_9DIPT</name>
<protein>
    <recommendedName>
        <fullName evidence="9">J domain-containing protein</fullName>
    </recommendedName>
</protein>
<dbReference type="GO" id="GO:0008198">
    <property type="term" value="F:ferrous iron binding"/>
    <property type="evidence" value="ECO:0007669"/>
    <property type="project" value="TreeGrafter"/>
</dbReference>
<evidence type="ECO:0000259" key="6">
    <source>
        <dbReference type="PROSITE" id="PS51074"/>
    </source>
</evidence>
<dbReference type="Gene3D" id="3.10.660.10">
    <property type="entry name" value="DPH Zinc finger"/>
    <property type="match status" value="1"/>
</dbReference>
<evidence type="ECO:0008006" key="9">
    <source>
        <dbReference type="Google" id="ProtNLM"/>
    </source>
</evidence>
<dbReference type="Proteomes" id="UP000075885">
    <property type="component" value="Unassembled WGS sequence"/>
</dbReference>
<evidence type="ECO:0000259" key="5">
    <source>
        <dbReference type="PROSITE" id="PS50076"/>
    </source>
</evidence>
<reference evidence="7" key="2">
    <citation type="submission" date="2020-05" db="UniProtKB">
        <authorList>
            <consortium name="EnsemblMetazoa"/>
        </authorList>
    </citation>
    <scope>IDENTIFICATION</scope>
    <source>
        <strain evidence="7">Epiroticus2</strain>
    </source>
</reference>
<accession>A0A182P8E1</accession>
<dbReference type="PRINTS" id="PR00625">
    <property type="entry name" value="JDOMAIN"/>
</dbReference>